<dbReference type="PANTHER" id="PTHR11851:SF49">
    <property type="entry name" value="MITOCHONDRIAL-PROCESSING PEPTIDASE SUBUNIT ALPHA"/>
    <property type="match status" value="1"/>
</dbReference>
<dbReference type="PROSITE" id="PS51257">
    <property type="entry name" value="PROKAR_LIPOPROTEIN"/>
    <property type="match status" value="1"/>
</dbReference>
<dbReference type="PATRIC" id="fig|265726.11.peg.2951"/>
<comment type="caution">
    <text evidence="5">The sequence shown here is derived from an EMBL/GenBank/DDBJ whole genome shotgun (WGS) entry which is preliminary data.</text>
</comment>
<accession>A0A0F5V792</accession>
<evidence type="ECO:0000259" key="4">
    <source>
        <dbReference type="Pfam" id="PF05193"/>
    </source>
</evidence>
<keyword evidence="6" id="KW-1185">Reference proteome</keyword>
<evidence type="ECO:0000256" key="2">
    <source>
        <dbReference type="SAM" id="SignalP"/>
    </source>
</evidence>
<evidence type="ECO:0000313" key="6">
    <source>
        <dbReference type="Proteomes" id="UP000033633"/>
    </source>
</evidence>
<organism evidence="5 6">
    <name type="scientific">Photobacterium halotolerans</name>
    <dbReference type="NCBI Taxonomy" id="265726"/>
    <lineage>
        <taxon>Bacteria</taxon>
        <taxon>Pseudomonadati</taxon>
        <taxon>Pseudomonadota</taxon>
        <taxon>Gammaproteobacteria</taxon>
        <taxon>Vibrionales</taxon>
        <taxon>Vibrionaceae</taxon>
        <taxon>Photobacterium</taxon>
    </lineage>
</organism>
<dbReference type="Proteomes" id="UP000033633">
    <property type="component" value="Unassembled WGS sequence"/>
</dbReference>
<feature type="domain" description="Peptidase M16 C-terminal" evidence="4">
    <location>
        <begin position="217"/>
        <end position="392"/>
    </location>
</feature>
<feature type="domain" description="Peptidase M16 N-terminal" evidence="3">
    <location>
        <begin position="536"/>
        <end position="644"/>
    </location>
</feature>
<feature type="chain" id="PRO_5002496457" evidence="2">
    <location>
        <begin position="26"/>
        <end position="950"/>
    </location>
</feature>
<evidence type="ECO:0000313" key="5">
    <source>
        <dbReference type="EMBL" id="KKC98035.1"/>
    </source>
</evidence>
<dbReference type="EMBL" id="JWYV01000028">
    <property type="protein sequence ID" value="KKC98035.1"/>
    <property type="molecule type" value="Genomic_DNA"/>
</dbReference>
<dbReference type="InterPro" id="IPR011249">
    <property type="entry name" value="Metalloenz_LuxS/M16"/>
</dbReference>
<feature type="domain" description="Peptidase M16 C-terminal" evidence="4">
    <location>
        <begin position="684"/>
        <end position="856"/>
    </location>
</feature>
<evidence type="ECO:0000259" key="3">
    <source>
        <dbReference type="Pfam" id="PF00675"/>
    </source>
</evidence>
<feature type="domain" description="Peptidase M16 N-terminal" evidence="3">
    <location>
        <begin position="60"/>
        <end position="193"/>
    </location>
</feature>
<dbReference type="InterPro" id="IPR050361">
    <property type="entry name" value="MPP/UQCRC_Complex"/>
</dbReference>
<protein>
    <submittedName>
        <fullName evidence="5">Peptidase M16</fullName>
    </submittedName>
</protein>
<dbReference type="Pfam" id="PF00675">
    <property type="entry name" value="Peptidase_M16"/>
    <property type="match status" value="2"/>
</dbReference>
<name>A0A0F5V792_9GAMM</name>
<dbReference type="Pfam" id="PF05193">
    <property type="entry name" value="Peptidase_M16_C"/>
    <property type="match status" value="2"/>
</dbReference>
<evidence type="ECO:0000256" key="1">
    <source>
        <dbReference type="ARBA" id="ARBA00007261"/>
    </source>
</evidence>
<dbReference type="Gene3D" id="3.30.830.10">
    <property type="entry name" value="Metalloenzyme, LuxS/M16 peptidase-like"/>
    <property type="match status" value="4"/>
</dbReference>
<dbReference type="AlphaFoldDB" id="A0A0F5V792"/>
<feature type="signal peptide" evidence="2">
    <location>
        <begin position="1"/>
        <end position="25"/>
    </location>
</feature>
<dbReference type="RefSeq" id="WP_046222488.1">
    <property type="nucleotide sequence ID" value="NZ_JWYV01000028.1"/>
</dbReference>
<dbReference type="PANTHER" id="PTHR11851">
    <property type="entry name" value="METALLOPROTEASE"/>
    <property type="match status" value="1"/>
</dbReference>
<dbReference type="InterPro" id="IPR007863">
    <property type="entry name" value="Peptidase_M16_C"/>
</dbReference>
<dbReference type="OrthoDB" id="9811314at2"/>
<keyword evidence="2" id="KW-0732">Signal</keyword>
<comment type="similarity">
    <text evidence="1">Belongs to the peptidase M16 family.</text>
</comment>
<dbReference type="STRING" id="265726.KY46_20700"/>
<dbReference type="InterPro" id="IPR011765">
    <property type="entry name" value="Pept_M16_N"/>
</dbReference>
<proteinExistence type="inferred from homology"/>
<gene>
    <name evidence="5" type="ORF">KY46_20700</name>
</gene>
<dbReference type="SUPFAM" id="SSF63411">
    <property type="entry name" value="LuxS/MPP-like metallohydrolase"/>
    <property type="match status" value="4"/>
</dbReference>
<reference evidence="5 6" key="1">
    <citation type="submission" date="2014-12" db="EMBL/GenBank/DDBJ databases">
        <title>Mercury Reductase activity and rhizosphere competence traits in the genome of root associated Photobacterium halotolerans MELD1.</title>
        <authorList>
            <person name="Mathew D.C."/>
            <person name="Huang C.-C."/>
        </authorList>
    </citation>
    <scope>NUCLEOTIDE SEQUENCE [LARGE SCALE GENOMIC DNA]</scope>
    <source>
        <strain evidence="5 6">MELD1</strain>
    </source>
</reference>
<dbReference type="GO" id="GO:0046872">
    <property type="term" value="F:metal ion binding"/>
    <property type="evidence" value="ECO:0007669"/>
    <property type="project" value="InterPro"/>
</dbReference>
<sequence length="950" mass="105232">MQKRILSLVLLVLSGCSSQTPPEQAQSLPDGVHLVESVSDTSGDVVIPYSKYVLDNGLTVILHEDNSDPIVHVDVTYHVGSAREQLGKSGFAHFFEHMMFQGSKHVGDQEHFRLITEAGGTMNGTTNRDRTNYFETVPSNQLEKVLWLESDRMGFLLSAVSQHKFEIQRATVKNERAQRYENRPYGMVNERIGEALFPRTHPYSWQPIGYVEDLDRVDVNDLKAFFLRWYGPNNATLTIGGDIDKAETLAWVQKYFGGIPRGPKVDNPPKVPVTLDADRYLTLEDNIQQPMLMMAWPTSYKGAPDDASLDMLAKVIGGGKNSILYQALVKTGKVVDAGAYHDCGELACTLYVYAIGQSGEQGRLDRIYDDVSTVLSSLAQRGVNQQELDEMKGMAEASAIFGLQSVHGKVAQLAAYQTFYSDPNRLGTELANLRSVKPADVEAVYQRYVANQPKVVLSTVPNGRTEMAAAKANYSPAERLIPEHKSVQNAELNLREPQHESFDRSVMPEPSEPVTAQVPELYRFQLANGIEVLGTQYDETPTVELQLVLPAGRRYEPEGKEGLAELTAAMLAEDSKRHSAEALVSRLDRLGSTVTFSSGMYGAVVSVTTLKKHLTETLAIMQERLFEPAFNEDDFSRVKQQALEGLVYDHQRPSWLVSQATREVLYGNTVFGRPSDGTLASVQSMTLADVKAFYQRFYTPNGAQLAVVGDVQPAALTSELAFLASWQGAPAPSYVTPVLPTRAKPAIWLVDKPGAPQSTVRLVRHALPYDATGEQFELQLANFNLAGNFNSRMNLNLREDKAYTYGAGGYQSGNKEAGLSVFYAEVRADVTLASIKEMLKELDNYSRNGVTDDELAFMRLAVGQQEALSYETPSDKADLLRQIMTYQLEDNFVSQRNAITASISKDRLNALAAKWFNPNDYQIIVVGDAQSLLPQLKTLNMPVHPLKPVQ</sequence>